<comment type="subcellular location">
    <subcellularLocation>
        <location evidence="2">Nucleus</location>
    </subcellularLocation>
</comment>
<organism evidence="10 11">
    <name type="scientific">Fistulifera solaris</name>
    <name type="common">Oleaginous diatom</name>
    <dbReference type="NCBI Taxonomy" id="1519565"/>
    <lineage>
        <taxon>Eukaryota</taxon>
        <taxon>Sar</taxon>
        <taxon>Stramenopiles</taxon>
        <taxon>Ochrophyta</taxon>
        <taxon>Bacillariophyta</taxon>
        <taxon>Bacillariophyceae</taxon>
        <taxon>Bacillariophycidae</taxon>
        <taxon>Naviculales</taxon>
        <taxon>Naviculaceae</taxon>
        <taxon>Fistulifera</taxon>
    </lineage>
</organism>
<reference evidence="10 11" key="1">
    <citation type="journal article" date="2015" name="Plant Cell">
        <title>Oil accumulation by the oleaginous diatom Fistulifera solaris as revealed by the genome and transcriptome.</title>
        <authorList>
            <person name="Tanaka T."/>
            <person name="Maeda Y."/>
            <person name="Veluchamy A."/>
            <person name="Tanaka M."/>
            <person name="Abida H."/>
            <person name="Marechal E."/>
            <person name="Bowler C."/>
            <person name="Muto M."/>
            <person name="Sunaga Y."/>
            <person name="Tanaka M."/>
            <person name="Yoshino T."/>
            <person name="Taniguchi T."/>
            <person name="Fukuda Y."/>
            <person name="Nemoto M."/>
            <person name="Matsumoto M."/>
            <person name="Wong P.S."/>
            <person name="Aburatani S."/>
            <person name="Fujibuchi W."/>
        </authorList>
    </citation>
    <scope>NUCLEOTIDE SEQUENCE [LARGE SCALE GENOMIC DNA]</scope>
    <source>
        <strain evidence="10 11">JPCC DA0580</strain>
    </source>
</reference>
<dbReference type="PANTHER" id="PTHR31077">
    <property type="entry name" value="U4/U6.U5 SMALL NUCLEAR RIBONUCLEOPROTEIN 27 KDA PROTEIN"/>
    <property type="match status" value="1"/>
</dbReference>
<dbReference type="GO" id="GO:0071011">
    <property type="term" value="C:precatalytic spliceosome"/>
    <property type="evidence" value="ECO:0007669"/>
    <property type="project" value="TreeGrafter"/>
</dbReference>
<dbReference type="InParanoid" id="A0A1Z5K6Q8"/>
<dbReference type="GO" id="GO:0008380">
    <property type="term" value="P:RNA splicing"/>
    <property type="evidence" value="ECO:0007669"/>
    <property type="project" value="UniProtKB-KW"/>
</dbReference>
<gene>
    <name evidence="10" type="ORF">FisN_30Hh076</name>
</gene>
<evidence type="ECO:0000256" key="4">
    <source>
        <dbReference type="ARBA" id="ARBA00011825"/>
    </source>
</evidence>
<evidence type="ECO:0000256" key="1">
    <source>
        <dbReference type="ARBA" id="ARBA00003632"/>
    </source>
</evidence>
<evidence type="ECO:0000256" key="6">
    <source>
        <dbReference type="ARBA" id="ARBA00023187"/>
    </source>
</evidence>
<feature type="region of interest" description="Disordered" evidence="8">
    <location>
        <begin position="1"/>
        <end position="83"/>
    </location>
</feature>
<feature type="compositionally biased region" description="Basic and acidic residues" evidence="8">
    <location>
        <begin position="24"/>
        <end position="77"/>
    </location>
</feature>
<dbReference type="AlphaFoldDB" id="A0A1Z5K6Q8"/>
<comment type="subunit">
    <text evidence="4">Part of a tri-snRNP complex.</text>
</comment>
<dbReference type="PANTHER" id="PTHR31077:SF1">
    <property type="entry name" value="U4_U6.U5 SMALL NUCLEAR RIBONUCLEOPROTEIN 27 KDA PROTEIN"/>
    <property type="match status" value="1"/>
</dbReference>
<proteinExistence type="inferred from homology"/>
<evidence type="ECO:0000256" key="3">
    <source>
        <dbReference type="ARBA" id="ARBA00008218"/>
    </source>
</evidence>
<evidence type="ECO:0000256" key="8">
    <source>
        <dbReference type="SAM" id="MobiDB-lite"/>
    </source>
</evidence>
<dbReference type="Pfam" id="PF08648">
    <property type="entry name" value="SNRNP27"/>
    <property type="match status" value="1"/>
</dbReference>
<dbReference type="OrthoDB" id="21368at2759"/>
<feature type="compositionally biased region" description="Basic and acidic residues" evidence="8">
    <location>
        <begin position="1"/>
        <end position="16"/>
    </location>
</feature>
<dbReference type="InterPro" id="IPR013957">
    <property type="entry name" value="SNRNP27"/>
</dbReference>
<feature type="domain" description="U4/U6.U5 small nuclear ribonucleoprotein 27kDa protein" evidence="9">
    <location>
        <begin position="113"/>
        <end position="173"/>
    </location>
</feature>
<evidence type="ECO:0000313" key="11">
    <source>
        <dbReference type="Proteomes" id="UP000198406"/>
    </source>
</evidence>
<sequence length="174" mass="20437">MDRPPSYDHRRDDRYHDAKRRRGDRYEGNHNENARRGRERSRSPSEEKGEMYNNKLEEERRARMARLRAENEQEERQIAAALDQDLSNEAAKKKKGPQEQIIAVNPEELEEMDEEEQMRALLGFTSGFGSTKGQKVEDNHTTSAKGAASKNKARKYRQYMNRKHGFNRPLDKMD</sequence>
<keyword evidence="5" id="KW-0507">mRNA processing</keyword>
<dbReference type="Proteomes" id="UP000198406">
    <property type="component" value="Unassembled WGS sequence"/>
</dbReference>
<evidence type="ECO:0000313" key="10">
    <source>
        <dbReference type="EMBL" id="GAX21875.1"/>
    </source>
</evidence>
<evidence type="ECO:0000256" key="2">
    <source>
        <dbReference type="ARBA" id="ARBA00004123"/>
    </source>
</evidence>
<name>A0A1Z5K6Q8_FISSO</name>
<keyword evidence="11" id="KW-1185">Reference proteome</keyword>
<dbReference type="GO" id="GO:0006397">
    <property type="term" value="P:mRNA processing"/>
    <property type="evidence" value="ECO:0007669"/>
    <property type="project" value="UniProtKB-KW"/>
</dbReference>
<protein>
    <recommendedName>
        <fullName evidence="9">U4/U6.U5 small nuclear ribonucleoprotein 27kDa protein domain-containing protein</fullName>
    </recommendedName>
</protein>
<dbReference type="EMBL" id="BDSP01000173">
    <property type="protein sequence ID" value="GAX21875.1"/>
    <property type="molecule type" value="Genomic_DNA"/>
</dbReference>
<evidence type="ECO:0000256" key="5">
    <source>
        <dbReference type="ARBA" id="ARBA00022664"/>
    </source>
</evidence>
<evidence type="ECO:0000259" key="9">
    <source>
        <dbReference type="Pfam" id="PF08648"/>
    </source>
</evidence>
<feature type="compositionally biased region" description="Basic residues" evidence="8">
    <location>
        <begin position="151"/>
        <end position="166"/>
    </location>
</feature>
<accession>A0A1Z5K6Q8</accession>
<evidence type="ECO:0000256" key="7">
    <source>
        <dbReference type="ARBA" id="ARBA00023242"/>
    </source>
</evidence>
<feature type="region of interest" description="Disordered" evidence="8">
    <location>
        <begin position="125"/>
        <end position="174"/>
    </location>
</feature>
<keyword evidence="6" id="KW-0508">mRNA splicing</keyword>
<comment type="similarity">
    <text evidence="3">Belongs to the SNUT3 family.</text>
</comment>
<comment type="caution">
    <text evidence="10">The sequence shown here is derived from an EMBL/GenBank/DDBJ whole genome shotgun (WGS) entry which is preliminary data.</text>
</comment>
<comment type="function">
    <text evidence="1">May play a role in mRNA splicing.</text>
</comment>
<keyword evidence="7" id="KW-0539">Nucleus</keyword>